<gene>
    <name evidence="1" type="ORF">OIU77_000125</name>
</gene>
<dbReference type="Proteomes" id="UP001141253">
    <property type="component" value="Chromosome 12"/>
</dbReference>
<comment type="caution">
    <text evidence="1">The sequence shown here is derived from an EMBL/GenBank/DDBJ whole genome shotgun (WGS) entry which is preliminary data.</text>
</comment>
<keyword evidence="2" id="KW-1185">Reference proteome</keyword>
<reference evidence="1" key="2">
    <citation type="journal article" date="2023" name="Int. J. Mol. Sci.">
        <title>De Novo Assembly and Annotation of 11 Diverse Shrub Willow (Salix) Genomes Reveals Novel Gene Organization in Sex-Linked Regions.</title>
        <authorList>
            <person name="Hyden B."/>
            <person name="Feng K."/>
            <person name="Yates T.B."/>
            <person name="Jawdy S."/>
            <person name="Cereghino C."/>
            <person name="Smart L.B."/>
            <person name="Muchero W."/>
        </authorList>
    </citation>
    <scope>NUCLEOTIDE SEQUENCE</scope>
    <source>
        <tissue evidence="1">Shoot tip</tissue>
    </source>
</reference>
<protein>
    <submittedName>
        <fullName evidence="1">Uncharacterized protein</fullName>
    </submittedName>
</protein>
<proteinExistence type="predicted"/>
<organism evidence="1 2">
    <name type="scientific">Salix suchowensis</name>
    <dbReference type="NCBI Taxonomy" id="1278906"/>
    <lineage>
        <taxon>Eukaryota</taxon>
        <taxon>Viridiplantae</taxon>
        <taxon>Streptophyta</taxon>
        <taxon>Embryophyta</taxon>
        <taxon>Tracheophyta</taxon>
        <taxon>Spermatophyta</taxon>
        <taxon>Magnoliopsida</taxon>
        <taxon>eudicotyledons</taxon>
        <taxon>Gunneridae</taxon>
        <taxon>Pentapetalae</taxon>
        <taxon>rosids</taxon>
        <taxon>fabids</taxon>
        <taxon>Malpighiales</taxon>
        <taxon>Salicaceae</taxon>
        <taxon>Saliceae</taxon>
        <taxon>Salix</taxon>
    </lineage>
</organism>
<reference evidence="1" key="1">
    <citation type="submission" date="2022-10" db="EMBL/GenBank/DDBJ databases">
        <authorList>
            <person name="Hyden B.L."/>
            <person name="Feng K."/>
            <person name="Yates T."/>
            <person name="Jawdy S."/>
            <person name="Smart L.B."/>
            <person name="Muchero W."/>
        </authorList>
    </citation>
    <scope>NUCLEOTIDE SEQUENCE</scope>
    <source>
        <tissue evidence="1">Shoot tip</tissue>
    </source>
</reference>
<evidence type="ECO:0000313" key="1">
    <source>
        <dbReference type="EMBL" id="KAJ6375093.1"/>
    </source>
</evidence>
<dbReference type="EMBL" id="JAPFFI010000010">
    <property type="protein sequence ID" value="KAJ6375093.1"/>
    <property type="molecule type" value="Genomic_DNA"/>
</dbReference>
<name>A0ABQ9B525_9ROSI</name>
<evidence type="ECO:0000313" key="2">
    <source>
        <dbReference type="Proteomes" id="UP001141253"/>
    </source>
</evidence>
<sequence length="78" mass="8629">MVFKESSTCVMRSGLENAAAEFAAAESVKQSLWERDFAAAGSLVKAVSKQKLEGVKEEVFYKEKEKKIHEVSNSTSQN</sequence>
<accession>A0ABQ9B525</accession>